<dbReference type="GO" id="GO:0005770">
    <property type="term" value="C:late endosome"/>
    <property type="evidence" value="ECO:0007669"/>
    <property type="project" value="TreeGrafter"/>
</dbReference>
<dbReference type="Proteomes" id="UP000700334">
    <property type="component" value="Unassembled WGS sequence"/>
</dbReference>
<evidence type="ECO:0000313" key="3">
    <source>
        <dbReference type="Proteomes" id="UP000700334"/>
    </source>
</evidence>
<dbReference type="PANTHER" id="PTHR31547">
    <property type="entry name" value="MULTIVESICULAR BODY SUBUNIT 12B"/>
    <property type="match status" value="1"/>
</dbReference>
<keyword evidence="3" id="KW-1185">Reference proteome</keyword>
<dbReference type="PANTHER" id="PTHR31547:SF1">
    <property type="entry name" value="MULTIVESICULAR BODY SUBUNIT 12B"/>
    <property type="match status" value="1"/>
</dbReference>
<evidence type="ECO:0000313" key="2">
    <source>
        <dbReference type="EMBL" id="KAG8512742.1"/>
    </source>
</evidence>
<dbReference type="OrthoDB" id="6021306at2759"/>
<comment type="caution">
    <text evidence="2">The sequence shown here is derived from an EMBL/GenBank/DDBJ whole genome shotgun (WGS) entry which is preliminary data.</text>
</comment>
<sequence>MSTGPCAGRLLLGCPHRPPGLCPLELPGAFQTAEGQAPTPVTRSLTPALLPDPSKLFEHPLGHRARMCSGCGPDPAPGSRATREGQAANANFISRELNSMGIWYRMGRVPRNHDSSQPTTPSQSSAASTPAPNLPR</sequence>
<dbReference type="InterPro" id="IPR040297">
    <property type="entry name" value="MVB12B"/>
</dbReference>
<accession>A0A8J6A5Q1</accession>
<feature type="region of interest" description="Disordered" evidence="1">
    <location>
        <begin position="35"/>
        <end position="55"/>
    </location>
</feature>
<dbReference type="AlphaFoldDB" id="A0A8J6A5Q1"/>
<dbReference type="GO" id="GO:0046755">
    <property type="term" value="P:viral budding"/>
    <property type="evidence" value="ECO:0007669"/>
    <property type="project" value="TreeGrafter"/>
</dbReference>
<organism evidence="2 3">
    <name type="scientific">Galemys pyrenaicus</name>
    <name type="common">Iberian desman</name>
    <name type="synonym">Pyrenean desman</name>
    <dbReference type="NCBI Taxonomy" id="202257"/>
    <lineage>
        <taxon>Eukaryota</taxon>
        <taxon>Metazoa</taxon>
        <taxon>Chordata</taxon>
        <taxon>Craniata</taxon>
        <taxon>Vertebrata</taxon>
        <taxon>Euteleostomi</taxon>
        <taxon>Mammalia</taxon>
        <taxon>Eutheria</taxon>
        <taxon>Laurasiatheria</taxon>
        <taxon>Eulipotyphla</taxon>
        <taxon>Talpidae</taxon>
        <taxon>Galemys</taxon>
    </lineage>
</organism>
<dbReference type="GO" id="GO:0019075">
    <property type="term" value="P:virus maturation"/>
    <property type="evidence" value="ECO:0007669"/>
    <property type="project" value="TreeGrafter"/>
</dbReference>
<reference evidence="2" key="1">
    <citation type="journal article" date="2021" name="Evol. Appl.">
        <title>The genome of the Pyrenean desman and the effects of bottlenecks and inbreeding on the genomic landscape of an endangered species.</title>
        <authorList>
            <person name="Escoda L."/>
            <person name="Castresana J."/>
        </authorList>
    </citation>
    <scope>NUCLEOTIDE SEQUENCE</scope>
    <source>
        <strain evidence="2">IBE-C5619</strain>
    </source>
</reference>
<dbReference type="GO" id="GO:0000813">
    <property type="term" value="C:ESCRT I complex"/>
    <property type="evidence" value="ECO:0007669"/>
    <property type="project" value="TreeGrafter"/>
</dbReference>
<name>A0A8J6A5Q1_GALPY</name>
<dbReference type="EMBL" id="JAGFMF010011785">
    <property type="protein sequence ID" value="KAG8512742.1"/>
    <property type="molecule type" value="Genomic_DNA"/>
</dbReference>
<dbReference type="GO" id="GO:0042058">
    <property type="term" value="P:regulation of epidermal growth factor receptor signaling pathway"/>
    <property type="evidence" value="ECO:0007669"/>
    <property type="project" value="TreeGrafter"/>
</dbReference>
<feature type="compositionally biased region" description="Low complexity" evidence="1">
    <location>
        <begin position="115"/>
        <end position="136"/>
    </location>
</feature>
<evidence type="ECO:0000256" key="1">
    <source>
        <dbReference type="SAM" id="MobiDB-lite"/>
    </source>
</evidence>
<feature type="region of interest" description="Disordered" evidence="1">
    <location>
        <begin position="108"/>
        <end position="136"/>
    </location>
</feature>
<gene>
    <name evidence="2" type="ORF">J0S82_007687</name>
</gene>
<protein>
    <submittedName>
        <fullName evidence="2">Multivesicular body subunit 12B</fullName>
    </submittedName>
</protein>
<proteinExistence type="predicted"/>